<organism evidence="1 2">
    <name type="scientific">Pseudooceanicola nitratireducens</name>
    <dbReference type="NCBI Taxonomy" id="517719"/>
    <lineage>
        <taxon>Bacteria</taxon>
        <taxon>Pseudomonadati</taxon>
        <taxon>Pseudomonadota</taxon>
        <taxon>Alphaproteobacteria</taxon>
        <taxon>Rhodobacterales</taxon>
        <taxon>Paracoccaceae</taxon>
        <taxon>Pseudooceanicola</taxon>
    </lineage>
</organism>
<reference evidence="1 2" key="1">
    <citation type="submission" date="2016-10" db="EMBL/GenBank/DDBJ databases">
        <authorList>
            <person name="de Groot N.N."/>
        </authorList>
    </citation>
    <scope>NUCLEOTIDE SEQUENCE [LARGE SCALE GENOMIC DNA]</scope>
    <source>
        <strain evidence="1 2">DSM 29619</strain>
    </source>
</reference>
<sequence>MTDHIEAQHHATMNALAEGIDKILNSETMPARRFGFVLLVSEFGKIEDGRVNYISNGNRDSMIAMLREYLARLEGRYTEAETGIPQ</sequence>
<dbReference type="OrthoDB" id="7509297at2"/>
<dbReference type="RefSeq" id="WP_093452402.1">
    <property type="nucleotide sequence ID" value="NZ_FNZG01000003.1"/>
</dbReference>
<dbReference type="Proteomes" id="UP000231644">
    <property type="component" value="Unassembled WGS sequence"/>
</dbReference>
<accession>A0A1I1K696</accession>
<evidence type="ECO:0000313" key="2">
    <source>
        <dbReference type="Proteomes" id="UP000231644"/>
    </source>
</evidence>
<dbReference type="EMBL" id="FOLX01000001">
    <property type="protein sequence ID" value="SFC56364.1"/>
    <property type="molecule type" value="Genomic_DNA"/>
</dbReference>
<dbReference type="STRING" id="517719.SAMN05421762_1354"/>
<name>A0A1I1K696_9RHOB</name>
<gene>
    <name evidence="1" type="ORF">SAMN05421762_1354</name>
</gene>
<evidence type="ECO:0000313" key="1">
    <source>
        <dbReference type="EMBL" id="SFC56364.1"/>
    </source>
</evidence>
<proteinExistence type="predicted"/>
<protein>
    <submittedName>
        <fullName evidence="1">Uncharacterized protein</fullName>
    </submittedName>
</protein>
<dbReference type="AlphaFoldDB" id="A0A1I1K696"/>
<keyword evidence="2" id="KW-1185">Reference proteome</keyword>